<sequence length="233" mass="25465">MKHKIGIICAGEAEINPVLSYLTNEKTTEKAMLKFYEGQIEGIDVVALACGVCKVNAAIAAQILIDTFGCNVMINGGTCGGMDHGLHVFDTVVATESAYWDVSGDILTEYHPFMKSIYFASDQKLVGLARKAADQSAQKVVFGRMMTGEIFIDQEKRAEINQIHKPLAVDMETGAIAHVCYVNQIPFIAVRTITDTGEESGIDTFDQNCDKASELSAGFIRKVIREMRVMVGE</sequence>
<dbReference type="InterPro" id="IPR010049">
    <property type="entry name" value="MTA_SAH_Nsdase"/>
</dbReference>
<organism evidence="7 8">
    <name type="scientific">Emergencia timonensis</name>
    <dbReference type="NCBI Taxonomy" id="1776384"/>
    <lineage>
        <taxon>Bacteria</taxon>
        <taxon>Bacillati</taxon>
        <taxon>Bacillota</taxon>
        <taxon>Clostridia</taxon>
        <taxon>Peptostreptococcales</taxon>
        <taxon>Anaerovoracaceae</taxon>
        <taxon>Emergencia</taxon>
    </lineage>
</organism>
<name>A0A415DUE7_9FIRM</name>
<keyword evidence="7" id="KW-0326">Glycosidase</keyword>
<dbReference type="EMBL" id="QRMS01000008">
    <property type="protein sequence ID" value="RHJ83719.1"/>
    <property type="molecule type" value="Genomic_DNA"/>
</dbReference>
<dbReference type="RefSeq" id="WP_067535117.1">
    <property type="nucleotide sequence ID" value="NZ_AP025567.1"/>
</dbReference>
<dbReference type="NCBIfam" id="NF004079">
    <property type="entry name" value="PRK05584.1"/>
    <property type="match status" value="1"/>
</dbReference>
<evidence type="ECO:0000313" key="7">
    <source>
        <dbReference type="EMBL" id="RHJ83719.1"/>
    </source>
</evidence>
<accession>A0A415DUE7</accession>
<dbReference type="GO" id="GO:0019284">
    <property type="term" value="P:L-methionine salvage from S-adenosylmethionine"/>
    <property type="evidence" value="ECO:0007669"/>
    <property type="project" value="TreeGrafter"/>
</dbReference>
<dbReference type="PANTHER" id="PTHR46832:SF1">
    <property type="entry name" value="5'-METHYLTHIOADENOSINE_S-ADENOSYLHOMOCYSTEINE NUCLEOSIDASE"/>
    <property type="match status" value="1"/>
</dbReference>
<dbReference type="GeneID" id="83003581"/>
<dbReference type="AlphaFoldDB" id="A0A415DUE7"/>
<comment type="pathway">
    <text evidence="1">Amino-acid biosynthesis; L-methionine biosynthesis via salvage pathway; S-methyl-5-thio-alpha-D-ribose 1-phosphate from S-methyl-5'-thioadenosine (hydrolase route): step 1/2.</text>
</comment>
<reference evidence="7 8" key="1">
    <citation type="submission" date="2018-08" db="EMBL/GenBank/DDBJ databases">
        <title>A genome reference for cultivated species of the human gut microbiota.</title>
        <authorList>
            <person name="Zou Y."/>
            <person name="Xue W."/>
            <person name="Luo G."/>
        </authorList>
    </citation>
    <scope>NUCLEOTIDE SEQUENCE [LARGE SCALE GENOMIC DNA]</scope>
    <source>
        <strain evidence="7 8">AM07-24</strain>
    </source>
</reference>
<dbReference type="UniPathway" id="UPA00904">
    <property type="reaction ID" value="UER00871"/>
</dbReference>
<evidence type="ECO:0000256" key="5">
    <source>
        <dbReference type="ARBA" id="ARBA00023167"/>
    </source>
</evidence>
<evidence type="ECO:0000256" key="1">
    <source>
        <dbReference type="ARBA" id="ARBA00004945"/>
    </source>
</evidence>
<evidence type="ECO:0000313" key="8">
    <source>
        <dbReference type="Proteomes" id="UP000284841"/>
    </source>
</evidence>
<keyword evidence="5" id="KW-0486">Methionine biosynthesis</keyword>
<dbReference type="EC" id="3.2.2.9" evidence="2"/>
<dbReference type="NCBIfam" id="TIGR01704">
    <property type="entry name" value="MTA_SAH-Nsdase"/>
    <property type="match status" value="1"/>
</dbReference>
<dbReference type="GO" id="GO:0005829">
    <property type="term" value="C:cytosol"/>
    <property type="evidence" value="ECO:0007669"/>
    <property type="project" value="TreeGrafter"/>
</dbReference>
<dbReference type="GO" id="GO:0009164">
    <property type="term" value="P:nucleoside catabolic process"/>
    <property type="evidence" value="ECO:0007669"/>
    <property type="project" value="InterPro"/>
</dbReference>
<evidence type="ECO:0000256" key="4">
    <source>
        <dbReference type="ARBA" id="ARBA00022801"/>
    </source>
</evidence>
<dbReference type="GO" id="GO:0008782">
    <property type="term" value="F:adenosylhomocysteine nucleosidase activity"/>
    <property type="evidence" value="ECO:0007669"/>
    <property type="project" value="UniProtKB-EC"/>
</dbReference>
<dbReference type="PANTHER" id="PTHR46832">
    <property type="entry name" value="5'-METHYLTHIOADENOSINE/S-ADENOSYLHOMOCYSTEINE NUCLEOSIDASE"/>
    <property type="match status" value="1"/>
</dbReference>
<dbReference type="STRING" id="1776384.GCA_900086585_01198"/>
<keyword evidence="3" id="KW-0028">Amino-acid biosynthesis</keyword>
<comment type="caution">
    <text evidence="7">The sequence shown here is derived from an EMBL/GenBank/DDBJ whole genome shotgun (WGS) entry which is preliminary data.</text>
</comment>
<proteinExistence type="predicted"/>
<feature type="domain" description="Nucleoside phosphorylase" evidence="6">
    <location>
        <begin position="4"/>
        <end position="225"/>
    </location>
</feature>
<evidence type="ECO:0000256" key="2">
    <source>
        <dbReference type="ARBA" id="ARBA00011974"/>
    </source>
</evidence>
<evidence type="ECO:0000256" key="3">
    <source>
        <dbReference type="ARBA" id="ARBA00022605"/>
    </source>
</evidence>
<dbReference type="InterPro" id="IPR000845">
    <property type="entry name" value="Nucleoside_phosphorylase_d"/>
</dbReference>
<dbReference type="Pfam" id="PF01048">
    <property type="entry name" value="PNP_UDP_1"/>
    <property type="match status" value="1"/>
</dbReference>
<evidence type="ECO:0000259" key="6">
    <source>
        <dbReference type="Pfam" id="PF01048"/>
    </source>
</evidence>
<keyword evidence="4 7" id="KW-0378">Hydrolase</keyword>
<dbReference type="OrthoDB" id="9792278at2"/>
<dbReference type="SUPFAM" id="SSF53167">
    <property type="entry name" value="Purine and uridine phosphorylases"/>
    <property type="match status" value="1"/>
</dbReference>
<dbReference type="GO" id="GO:0019509">
    <property type="term" value="P:L-methionine salvage from methylthioadenosine"/>
    <property type="evidence" value="ECO:0007669"/>
    <property type="project" value="UniProtKB-UniPathway"/>
</dbReference>
<dbReference type="GO" id="GO:0008930">
    <property type="term" value="F:methylthioadenosine nucleosidase activity"/>
    <property type="evidence" value="ECO:0007669"/>
    <property type="project" value="InterPro"/>
</dbReference>
<keyword evidence="8" id="KW-1185">Reference proteome</keyword>
<dbReference type="InterPro" id="IPR035994">
    <property type="entry name" value="Nucleoside_phosphorylase_sf"/>
</dbReference>
<protein>
    <recommendedName>
        <fullName evidence="2">adenosylhomocysteine nucleosidase</fullName>
        <ecNumber evidence="2">3.2.2.9</ecNumber>
    </recommendedName>
</protein>
<dbReference type="Proteomes" id="UP000284841">
    <property type="component" value="Unassembled WGS sequence"/>
</dbReference>
<dbReference type="Gene3D" id="3.40.50.1580">
    <property type="entry name" value="Nucleoside phosphorylase domain"/>
    <property type="match status" value="1"/>
</dbReference>
<gene>
    <name evidence="7" type="ORF">DW099_18525</name>
</gene>
<dbReference type="CDD" id="cd09008">
    <property type="entry name" value="MTAN"/>
    <property type="match status" value="1"/>
</dbReference>